<dbReference type="Gene3D" id="1.10.10.60">
    <property type="entry name" value="Homeodomain-like"/>
    <property type="match status" value="2"/>
</dbReference>
<accession>A0ABQ1NUQ1</accession>
<name>A0ABQ1NUQ1_9BACI</name>
<keyword evidence="12" id="KW-1185">Reference proteome</keyword>
<dbReference type="SMART" id="SM00342">
    <property type="entry name" value="HTH_ARAC"/>
    <property type="match status" value="1"/>
</dbReference>
<dbReference type="GO" id="GO:0003677">
    <property type="term" value="F:DNA binding"/>
    <property type="evidence" value="ECO:0007669"/>
    <property type="project" value="UniProtKB-KW"/>
</dbReference>
<dbReference type="InterPro" id="IPR011006">
    <property type="entry name" value="CheY-like_superfamily"/>
</dbReference>
<evidence type="ECO:0000313" key="11">
    <source>
        <dbReference type="EMBL" id="GGC85095.1"/>
    </source>
</evidence>
<sequence length="506" mass="59310">MINVMLVDDEPLIVEGMQNIIDWEAYGFKVTAAASNGKEAYAKIQEIKVDVLITDIQMPEMTGLELIEAVKEKNPSVRSIVLTGFREFHLIKKGLNLGIENYLLKPINEEELVSSLLHIKEKLSHSMLQEESELVLRDHAIWRWMQGKMNEEECIRRLSLYPDIQLEPEYAIALLKIDWEGKAEDLLRKTQSNLESETSAVCVLTPMGDLLLLWSYYDELDSWKGEWEHVEQVLERYDLASELVSAHQTGITSIGSIPEIYRELERHCELKLLLPEEDHQLADELYSDYFINQVHDLKRSSNFLRPELLEQLANREFQNVINSMEQLLDYFEKQLQTLMLKSILLELFYHIKNNFFIPLEYEDYVTMVHEIMSTETKEDGVEVLKKCIKLIDHPPVKEREYSPIIETVLQYIHQNYSEDLSLKTLGHQFHVNSIYLGQLFQKEVSSSFTKYLNRIRIERAKQYLQNSHEKAGSIGKKVGYADATYFYKQFKKLEDVTPTEWRHQHK</sequence>
<dbReference type="Proteomes" id="UP000619534">
    <property type="component" value="Unassembled WGS sequence"/>
</dbReference>
<reference evidence="12" key="1">
    <citation type="journal article" date="2019" name="Int. J. Syst. Evol. Microbiol.">
        <title>The Global Catalogue of Microorganisms (GCM) 10K type strain sequencing project: providing services to taxonomists for standard genome sequencing and annotation.</title>
        <authorList>
            <consortium name="The Broad Institute Genomics Platform"/>
            <consortium name="The Broad Institute Genome Sequencing Center for Infectious Disease"/>
            <person name="Wu L."/>
            <person name="Ma J."/>
        </authorList>
    </citation>
    <scope>NUCLEOTIDE SEQUENCE [LARGE SCALE GENOMIC DNA]</scope>
    <source>
        <strain evidence="12">CCM 7282</strain>
    </source>
</reference>
<evidence type="ECO:0000259" key="9">
    <source>
        <dbReference type="PROSITE" id="PS01124"/>
    </source>
</evidence>
<dbReference type="InterPro" id="IPR009057">
    <property type="entry name" value="Homeodomain-like_sf"/>
</dbReference>
<evidence type="ECO:0000256" key="2">
    <source>
        <dbReference type="ARBA" id="ARBA00022490"/>
    </source>
</evidence>
<protein>
    <submittedName>
        <fullName evidence="11">DNA-binding response regulator</fullName>
    </submittedName>
</protein>
<keyword evidence="7" id="KW-0804">Transcription</keyword>
<dbReference type="RefSeq" id="WP_062442167.1">
    <property type="nucleotide sequence ID" value="NZ_BMCJ01000002.1"/>
</dbReference>
<keyword evidence="4" id="KW-0902">Two-component regulatory system</keyword>
<evidence type="ECO:0000256" key="8">
    <source>
        <dbReference type="PROSITE-ProRule" id="PRU00169"/>
    </source>
</evidence>
<gene>
    <name evidence="11" type="ORF">GCM10007216_14740</name>
</gene>
<dbReference type="Gene3D" id="3.40.50.2300">
    <property type="match status" value="1"/>
</dbReference>
<feature type="modified residue" description="4-aspartylphosphate" evidence="8">
    <location>
        <position position="55"/>
    </location>
</feature>
<evidence type="ECO:0000313" key="12">
    <source>
        <dbReference type="Proteomes" id="UP000619534"/>
    </source>
</evidence>
<dbReference type="EMBL" id="BMCJ01000002">
    <property type="protein sequence ID" value="GGC85095.1"/>
    <property type="molecule type" value="Genomic_DNA"/>
</dbReference>
<evidence type="ECO:0000256" key="5">
    <source>
        <dbReference type="ARBA" id="ARBA00023015"/>
    </source>
</evidence>
<dbReference type="Pfam" id="PF12833">
    <property type="entry name" value="HTH_18"/>
    <property type="match status" value="1"/>
</dbReference>
<dbReference type="PROSITE" id="PS50110">
    <property type="entry name" value="RESPONSE_REGULATORY"/>
    <property type="match status" value="1"/>
</dbReference>
<evidence type="ECO:0000259" key="10">
    <source>
        <dbReference type="PROSITE" id="PS50110"/>
    </source>
</evidence>
<organism evidence="11 12">
    <name type="scientific">Thalassobacillus devorans</name>
    <dbReference type="NCBI Taxonomy" id="279813"/>
    <lineage>
        <taxon>Bacteria</taxon>
        <taxon>Bacillati</taxon>
        <taxon>Bacillota</taxon>
        <taxon>Bacilli</taxon>
        <taxon>Bacillales</taxon>
        <taxon>Bacillaceae</taxon>
        <taxon>Thalassobacillus</taxon>
    </lineage>
</organism>
<dbReference type="SUPFAM" id="SSF52172">
    <property type="entry name" value="CheY-like"/>
    <property type="match status" value="1"/>
</dbReference>
<keyword evidence="3 8" id="KW-0597">Phosphoprotein</keyword>
<keyword evidence="6 11" id="KW-0238">DNA-binding</keyword>
<evidence type="ECO:0000256" key="1">
    <source>
        <dbReference type="ARBA" id="ARBA00004496"/>
    </source>
</evidence>
<comment type="caution">
    <text evidence="11">The sequence shown here is derived from an EMBL/GenBank/DDBJ whole genome shotgun (WGS) entry which is preliminary data.</text>
</comment>
<evidence type="ECO:0000256" key="4">
    <source>
        <dbReference type="ARBA" id="ARBA00023012"/>
    </source>
</evidence>
<keyword evidence="5" id="KW-0805">Transcription regulation</keyword>
<evidence type="ECO:0000256" key="6">
    <source>
        <dbReference type="ARBA" id="ARBA00023125"/>
    </source>
</evidence>
<proteinExistence type="predicted"/>
<dbReference type="InterPro" id="IPR051552">
    <property type="entry name" value="HptR"/>
</dbReference>
<dbReference type="InterPro" id="IPR001789">
    <property type="entry name" value="Sig_transdc_resp-reg_receiver"/>
</dbReference>
<feature type="domain" description="Response regulatory" evidence="10">
    <location>
        <begin position="3"/>
        <end position="120"/>
    </location>
</feature>
<dbReference type="SMART" id="SM00448">
    <property type="entry name" value="REC"/>
    <property type="match status" value="1"/>
</dbReference>
<comment type="subcellular location">
    <subcellularLocation>
        <location evidence="1">Cytoplasm</location>
    </subcellularLocation>
</comment>
<keyword evidence="2" id="KW-0963">Cytoplasm</keyword>
<dbReference type="InterPro" id="IPR018060">
    <property type="entry name" value="HTH_AraC"/>
</dbReference>
<dbReference type="PANTHER" id="PTHR42713:SF3">
    <property type="entry name" value="TRANSCRIPTIONAL REGULATORY PROTEIN HPTR"/>
    <property type="match status" value="1"/>
</dbReference>
<dbReference type="Pfam" id="PF00072">
    <property type="entry name" value="Response_reg"/>
    <property type="match status" value="1"/>
</dbReference>
<dbReference type="PROSITE" id="PS01124">
    <property type="entry name" value="HTH_ARAC_FAMILY_2"/>
    <property type="match status" value="1"/>
</dbReference>
<dbReference type="CDD" id="cd17536">
    <property type="entry name" value="REC_YesN-like"/>
    <property type="match status" value="1"/>
</dbReference>
<evidence type="ECO:0000256" key="7">
    <source>
        <dbReference type="ARBA" id="ARBA00023163"/>
    </source>
</evidence>
<evidence type="ECO:0000256" key="3">
    <source>
        <dbReference type="ARBA" id="ARBA00022553"/>
    </source>
</evidence>
<feature type="domain" description="HTH araC/xylS-type" evidence="9">
    <location>
        <begin position="406"/>
        <end position="504"/>
    </location>
</feature>
<dbReference type="SUPFAM" id="SSF46689">
    <property type="entry name" value="Homeodomain-like"/>
    <property type="match status" value="2"/>
</dbReference>
<dbReference type="PANTHER" id="PTHR42713">
    <property type="entry name" value="HISTIDINE KINASE-RELATED"/>
    <property type="match status" value="1"/>
</dbReference>